<dbReference type="RefSeq" id="WP_310371884.1">
    <property type="nucleotide sequence ID" value="NZ_JAVDXT010000001.1"/>
</dbReference>
<evidence type="ECO:0000313" key="3">
    <source>
        <dbReference type="Proteomes" id="UP001180487"/>
    </source>
</evidence>
<dbReference type="GO" id="GO:0016301">
    <property type="term" value="F:kinase activity"/>
    <property type="evidence" value="ECO:0007669"/>
    <property type="project" value="UniProtKB-KW"/>
</dbReference>
<dbReference type="PANTHER" id="PTHR10285">
    <property type="entry name" value="URIDINE KINASE"/>
    <property type="match status" value="1"/>
</dbReference>
<keyword evidence="2" id="KW-0808">Transferase</keyword>
<comment type="caution">
    <text evidence="2">The sequence shown here is derived from an EMBL/GenBank/DDBJ whole genome shotgun (WGS) entry which is preliminary data.</text>
</comment>
<keyword evidence="3" id="KW-1185">Reference proteome</keyword>
<dbReference type="EMBL" id="JAVDXT010000001">
    <property type="protein sequence ID" value="MDR7376735.1"/>
    <property type="molecule type" value="Genomic_DNA"/>
</dbReference>
<name>A0ABU2C5W9_9BURK</name>
<proteinExistence type="predicted"/>
<sequence>MHPLLITQPVQQLLDLLHSHPQRRTVVGLVGLPGSGKSTIATQLADAVNAQAGPGSMLALGMDGFHLPRAALAQMPDPAAALARRGSPWTFDAAGLADRLRALRAAPLTAGAAPVPWPEFEHSVGDPVENAVWVPPSTRLVLVEGLYLLHREHGWNLDGLFDTCWYLDVPMEVALQRLVARHQAAWGFSLAQAQHRVAQNDQLNADTVLHSRERADGLVQSVPLPS</sequence>
<evidence type="ECO:0000313" key="2">
    <source>
        <dbReference type="EMBL" id="MDR7376735.1"/>
    </source>
</evidence>
<organism evidence="2 3">
    <name type="scientific">Rhodoferax ferrireducens</name>
    <dbReference type="NCBI Taxonomy" id="192843"/>
    <lineage>
        <taxon>Bacteria</taxon>
        <taxon>Pseudomonadati</taxon>
        <taxon>Pseudomonadota</taxon>
        <taxon>Betaproteobacteria</taxon>
        <taxon>Burkholderiales</taxon>
        <taxon>Comamonadaceae</taxon>
        <taxon>Rhodoferax</taxon>
    </lineage>
</organism>
<gene>
    <name evidence="2" type="ORF">J2X19_001393</name>
</gene>
<dbReference type="Proteomes" id="UP001180487">
    <property type="component" value="Unassembled WGS sequence"/>
</dbReference>
<dbReference type="SUPFAM" id="SSF52540">
    <property type="entry name" value="P-loop containing nucleoside triphosphate hydrolases"/>
    <property type="match status" value="1"/>
</dbReference>
<protein>
    <submittedName>
        <fullName evidence="2">Pantothenate kinase</fullName>
    </submittedName>
</protein>
<keyword evidence="2" id="KW-0418">Kinase</keyword>
<dbReference type="Gene3D" id="3.40.50.300">
    <property type="entry name" value="P-loop containing nucleotide triphosphate hydrolases"/>
    <property type="match status" value="2"/>
</dbReference>
<evidence type="ECO:0000259" key="1">
    <source>
        <dbReference type="Pfam" id="PF00485"/>
    </source>
</evidence>
<dbReference type="InterPro" id="IPR006083">
    <property type="entry name" value="PRK/URK"/>
</dbReference>
<feature type="domain" description="Phosphoribulokinase/uridine kinase" evidence="1">
    <location>
        <begin position="26"/>
        <end position="223"/>
    </location>
</feature>
<accession>A0ABU2C5W9</accession>
<reference evidence="2 3" key="1">
    <citation type="submission" date="2023-07" db="EMBL/GenBank/DDBJ databases">
        <title>Sorghum-associated microbial communities from plants grown in Nebraska, USA.</title>
        <authorList>
            <person name="Schachtman D."/>
        </authorList>
    </citation>
    <scope>NUCLEOTIDE SEQUENCE [LARGE SCALE GENOMIC DNA]</scope>
    <source>
        <strain evidence="2 3">BE313</strain>
    </source>
</reference>
<dbReference type="InterPro" id="IPR027417">
    <property type="entry name" value="P-loop_NTPase"/>
</dbReference>
<dbReference type="Pfam" id="PF00485">
    <property type="entry name" value="PRK"/>
    <property type="match status" value="1"/>
</dbReference>